<evidence type="ECO:0000313" key="28">
    <source>
        <dbReference type="Proteomes" id="UP001445076"/>
    </source>
</evidence>
<keyword evidence="10 24" id="KW-0479">Metal-binding</keyword>
<evidence type="ECO:0000256" key="4">
    <source>
        <dbReference type="ARBA" id="ARBA00011011"/>
    </source>
</evidence>
<evidence type="ECO:0000256" key="17">
    <source>
        <dbReference type="ARBA" id="ARBA00023211"/>
    </source>
</evidence>
<evidence type="ECO:0000256" key="8">
    <source>
        <dbReference type="ARBA" id="ARBA00022679"/>
    </source>
</evidence>
<keyword evidence="28" id="KW-1185">Reference proteome</keyword>
<sequence length="602" mass="68878">NRMRWRRMVKRVLVALLFLCMTIKIHLELWMLDSNKSSGSFSPWWSNQTRVHLRAFAELTRSNEALEPISSGSGDAGEALQLTYSGSVALQRTYSGSEALQHTYSRSINILQNTSLNNATLPRNNLTVSRNNTINNIINRSLNLENISYSFANYKNISNAKFEILKQILKQVQQLVNNSLNGKYNGSAATLNNCSAVNESPSEENRNNVTVGARRGMAANMLIKRNIFAKLGIWDSKNKTKIDYVNTDFTEISSQHTNDRVSAHNEISDKEAGSVSSKPTSPSKNINAVKEKALPPTKNHVFKTPSIIAPNKGLSHEVDATEVSLAKDAIVMIKKQVALANEEQKVYNEERYGAVSSNTTILLVQVHNRLENLRYLVESMKKVRGIEETLVIFSHDFWDAAINDFVRNISTFRVMQIFFPFSIQLHPFSYPGRDPRDCSWNVPRVEEMQCLNHRWPDTYGHYREASFTQIKHHWWWKIHRVFEGVNVTRVNYTGTVVFLEEDHYLLPDLLHVLRLLQQHRASSCSGCQVLTLGNYNKLGLSVYRNFIERGDWWVTKHNLGFALDAAAWNTLSKCKKFFCTFDDYNWDWTLNNVVQTCASPRM</sequence>
<dbReference type="GO" id="GO:0008455">
    <property type="term" value="F:alpha-1,6-mannosylglycoprotein 2-beta-N-acetylglucosaminyltransferase activity"/>
    <property type="evidence" value="ECO:0007669"/>
    <property type="project" value="UniProtKB-EC"/>
</dbReference>
<keyword evidence="9" id="KW-0812">Transmembrane</keyword>
<proteinExistence type="inferred from homology"/>
<evidence type="ECO:0000256" key="19">
    <source>
        <dbReference type="ARBA" id="ARBA00031203"/>
    </source>
</evidence>
<evidence type="ECO:0000256" key="6">
    <source>
        <dbReference type="ARBA" id="ARBA00014817"/>
    </source>
</evidence>
<comment type="catalytic activity">
    <reaction evidence="22">
        <text>an N(4)-{beta-D-GlcNAc-(1-&gt;2)-alpha-D-Man-(1-&gt;3)-[alpha-D-Man-(1-&gt;6)]-beta-D-Man-(1-&gt;4)-beta-D-GlcNAc-(1-&gt;4)-beta-D-GlcNAc}-L-asparaginyl-[protein] + UDP-N-acetyl-alpha-D-glucosamine = N(4)-{beta-D-GlcNAc-(1-&gt;2)-alpha-D-Man-(1-&gt;3)-[beta-D-GlcNAc-(1-&gt;2)-alpha-D-Man-(1-&gt;6)]-beta-D-Man-(1-&gt;4)-beta-D-GlcNAc-(1-&gt;4)-beta-D-GlcNAc}-L-asparaginyl-[protein] + UDP + H(+)</text>
        <dbReference type="Rhea" id="RHEA:12941"/>
        <dbReference type="Rhea" id="RHEA-COMP:13526"/>
        <dbReference type="Rhea" id="RHEA-COMP:14369"/>
        <dbReference type="ChEBI" id="CHEBI:15378"/>
        <dbReference type="ChEBI" id="CHEBI:57705"/>
        <dbReference type="ChEBI" id="CHEBI:58223"/>
        <dbReference type="ChEBI" id="CHEBI:60615"/>
        <dbReference type="ChEBI" id="CHEBI:60651"/>
        <dbReference type="EC" id="2.4.1.143"/>
    </reaction>
</comment>
<evidence type="ECO:0000256" key="25">
    <source>
        <dbReference type="PIRSR" id="PIRSR607754-3"/>
    </source>
</evidence>
<dbReference type="InterPro" id="IPR029044">
    <property type="entry name" value="Nucleotide-diphossugar_trans"/>
</dbReference>
<evidence type="ECO:0000256" key="22">
    <source>
        <dbReference type="ARBA" id="ARBA00093257"/>
    </source>
</evidence>
<evidence type="ECO:0000256" key="13">
    <source>
        <dbReference type="ARBA" id="ARBA00023034"/>
    </source>
</evidence>
<feature type="binding site" evidence="23">
    <location>
        <begin position="365"/>
        <end position="369"/>
    </location>
    <ligand>
        <name>substrate</name>
    </ligand>
</feature>
<keyword evidence="14" id="KW-0472">Membrane</keyword>
<feature type="compositionally biased region" description="Polar residues" evidence="26">
    <location>
        <begin position="274"/>
        <end position="285"/>
    </location>
</feature>
<feature type="non-terminal residue" evidence="27">
    <location>
        <position position="1"/>
    </location>
</feature>
<dbReference type="EC" id="2.4.1.143" evidence="5"/>
<dbReference type="GO" id="GO:0000139">
    <property type="term" value="C:Golgi membrane"/>
    <property type="evidence" value="ECO:0007669"/>
    <property type="project" value="UniProtKB-SubCell"/>
</dbReference>
<comment type="caution">
    <text evidence="27">The sequence shown here is derived from an EMBL/GenBank/DDBJ whole genome shotgun (WGS) entry which is preliminary data.</text>
</comment>
<evidence type="ECO:0000256" key="21">
    <source>
        <dbReference type="ARBA" id="ARBA00032915"/>
    </source>
</evidence>
<evidence type="ECO:0000256" key="15">
    <source>
        <dbReference type="ARBA" id="ARBA00023157"/>
    </source>
</evidence>
<evidence type="ECO:0000256" key="7">
    <source>
        <dbReference type="ARBA" id="ARBA00022676"/>
    </source>
</evidence>
<keyword evidence="16" id="KW-0325">Glycoprotein</keyword>
<evidence type="ECO:0000256" key="12">
    <source>
        <dbReference type="ARBA" id="ARBA00022989"/>
    </source>
</evidence>
<evidence type="ECO:0000256" key="24">
    <source>
        <dbReference type="PIRSR" id="PIRSR607754-2"/>
    </source>
</evidence>
<evidence type="ECO:0000256" key="20">
    <source>
        <dbReference type="ARBA" id="ARBA00032552"/>
    </source>
</evidence>
<evidence type="ECO:0000256" key="26">
    <source>
        <dbReference type="SAM" id="MobiDB-lite"/>
    </source>
</evidence>
<dbReference type="GO" id="GO:0046872">
    <property type="term" value="F:metal ion binding"/>
    <property type="evidence" value="ECO:0007669"/>
    <property type="project" value="UniProtKB-KW"/>
</dbReference>
<comment type="subcellular location">
    <subcellularLocation>
        <location evidence="2">Golgi apparatus membrane</location>
        <topology evidence="2">Single-pass type II membrane protein</topology>
    </subcellularLocation>
</comment>
<evidence type="ECO:0000313" key="27">
    <source>
        <dbReference type="EMBL" id="KAK8747546.1"/>
    </source>
</evidence>
<evidence type="ECO:0000256" key="3">
    <source>
        <dbReference type="ARBA" id="ARBA00004922"/>
    </source>
</evidence>
<keyword evidence="7" id="KW-0328">Glycosyltransferase</keyword>
<dbReference type="PANTHER" id="PTHR12871">
    <property type="entry name" value="BETA-1,2-N-ACETYLGLUCOSAMINYLTRANSFERASE II"/>
    <property type="match status" value="1"/>
</dbReference>
<dbReference type="SUPFAM" id="SSF53448">
    <property type="entry name" value="Nucleotide-diphospho-sugar transferases"/>
    <property type="match status" value="1"/>
</dbReference>
<feature type="region of interest" description="Disordered" evidence="26">
    <location>
        <begin position="255"/>
        <end position="285"/>
    </location>
</feature>
<keyword evidence="17 24" id="KW-0464">Manganese</keyword>
<evidence type="ECO:0000256" key="18">
    <source>
        <dbReference type="ARBA" id="ARBA00029663"/>
    </source>
</evidence>
<comment type="similarity">
    <text evidence="4">Belongs to the glycosyltransferase 16 (GT16) protein family.</text>
</comment>
<evidence type="ECO:0000256" key="11">
    <source>
        <dbReference type="ARBA" id="ARBA00022968"/>
    </source>
</evidence>
<evidence type="ECO:0000256" key="2">
    <source>
        <dbReference type="ARBA" id="ARBA00004323"/>
    </source>
</evidence>
<dbReference type="GO" id="GO:0005795">
    <property type="term" value="C:Golgi stack"/>
    <property type="evidence" value="ECO:0007669"/>
    <property type="project" value="InterPro"/>
</dbReference>
<protein>
    <recommendedName>
        <fullName evidence="6">Alpha-1,6-mannosyl-glycoprotein 2-beta-N-acetylglucosaminyltransferase</fullName>
        <ecNumber evidence="5">2.4.1.143</ecNumber>
    </recommendedName>
    <alternativeName>
        <fullName evidence="21">Beta-1,2-N-acetylglucosaminyltransferase II</fullName>
    </alternativeName>
    <alternativeName>
        <fullName evidence="20">GlcNAc-T II</fullName>
    </alternativeName>
    <alternativeName>
        <fullName evidence="19">Mannoside acetylglucosaminyltransferase 2</fullName>
    </alternativeName>
    <alternativeName>
        <fullName evidence="18">N-glycosyl-oligosaccharide-glycoprotein N-acetylglucosaminyltransferase II</fullName>
    </alternativeName>
</protein>
<dbReference type="EMBL" id="JARKIK010000014">
    <property type="protein sequence ID" value="KAK8747546.1"/>
    <property type="molecule type" value="Genomic_DNA"/>
</dbReference>
<evidence type="ECO:0000256" key="10">
    <source>
        <dbReference type="ARBA" id="ARBA00022723"/>
    </source>
</evidence>
<evidence type="ECO:0000256" key="23">
    <source>
        <dbReference type="PIRSR" id="PIRSR607754-1"/>
    </source>
</evidence>
<reference evidence="27 28" key="1">
    <citation type="journal article" date="2024" name="BMC Genomics">
        <title>Genome assembly of redclaw crayfish (Cherax quadricarinatus) provides insights into its immune adaptation and hypoxia tolerance.</title>
        <authorList>
            <person name="Liu Z."/>
            <person name="Zheng J."/>
            <person name="Li H."/>
            <person name="Fang K."/>
            <person name="Wang S."/>
            <person name="He J."/>
            <person name="Zhou D."/>
            <person name="Weng S."/>
            <person name="Chi M."/>
            <person name="Gu Z."/>
            <person name="He J."/>
            <person name="Li F."/>
            <person name="Wang M."/>
        </authorList>
    </citation>
    <scope>NUCLEOTIDE SEQUENCE [LARGE SCALE GENOMIC DNA]</scope>
    <source>
        <strain evidence="27">ZL_2023a</strain>
    </source>
</reference>
<keyword evidence="8" id="KW-0808">Transferase</keyword>
<keyword evidence="13" id="KW-0333">Golgi apparatus</keyword>
<evidence type="ECO:0000256" key="9">
    <source>
        <dbReference type="ARBA" id="ARBA00022692"/>
    </source>
</evidence>
<evidence type="ECO:0000256" key="1">
    <source>
        <dbReference type="ARBA" id="ARBA00001936"/>
    </source>
</evidence>
<accession>A0AAW0Y843</accession>
<dbReference type="GO" id="GO:0009312">
    <property type="term" value="P:oligosaccharide biosynthetic process"/>
    <property type="evidence" value="ECO:0007669"/>
    <property type="project" value="InterPro"/>
</dbReference>
<dbReference type="Proteomes" id="UP001445076">
    <property type="component" value="Unassembled WGS sequence"/>
</dbReference>
<feature type="disulfide bond" evidence="25">
    <location>
        <begin position="574"/>
        <end position="597"/>
    </location>
</feature>
<keyword evidence="12" id="KW-1133">Transmembrane helix</keyword>
<feature type="disulfide bond" evidence="25">
    <location>
        <begin position="438"/>
        <end position="450"/>
    </location>
</feature>
<dbReference type="InterPro" id="IPR007754">
    <property type="entry name" value="GlcNAc_II"/>
</dbReference>
<feature type="binding site" evidence="23">
    <location>
        <position position="396"/>
    </location>
    <ligand>
        <name>substrate</name>
    </ligand>
</feature>
<feature type="binding site" evidence="24">
    <location>
        <position position="502"/>
    </location>
    <ligand>
        <name>Mn(2+)</name>
        <dbReference type="ChEBI" id="CHEBI:29035"/>
    </ligand>
</feature>
<keyword evidence="11" id="KW-0735">Signal-anchor</keyword>
<feature type="compositionally biased region" description="Basic and acidic residues" evidence="26">
    <location>
        <begin position="257"/>
        <end position="272"/>
    </location>
</feature>
<dbReference type="Gene3D" id="3.90.550.10">
    <property type="entry name" value="Spore Coat Polysaccharide Biosynthesis Protein SpsA, Chain A"/>
    <property type="match status" value="1"/>
</dbReference>
<organism evidence="27 28">
    <name type="scientific">Cherax quadricarinatus</name>
    <name type="common">Australian red claw crayfish</name>
    <dbReference type="NCBI Taxonomy" id="27406"/>
    <lineage>
        <taxon>Eukaryota</taxon>
        <taxon>Metazoa</taxon>
        <taxon>Ecdysozoa</taxon>
        <taxon>Arthropoda</taxon>
        <taxon>Crustacea</taxon>
        <taxon>Multicrustacea</taxon>
        <taxon>Malacostraca</taxon>
        <taxon>Eumalacostraca</taxon>
        <taxon>Eucarida</taxon>
        <taxon>Decapoda</taxon>
        <taxon>Pleocyemata</taxon>
        <taxon>Astacidea</taxon>
        <taxon>Parastacoidea</taxon>
        <taxon>Parastacidae</taxon>
        <taxon>Cherax</taxon>
    </lineage>
</organism>
<feature type="disulfide bond" evidence="25">
    <location>
        <begin position="524"/>
        <end position="527"/>
    </location>
</feature>
<evidence type="ECO:0000256" key="5">
    <source>
        <dbReference type="ARBA" id="ARBA00012613"/>
    </source>
</evidence>
<name>A0AAW0Y843_CHEQU</name>
<dbReference type="GO" id="GO:0006487">
    <property type="term" value="P:protein N-linked glycosylation"/>
    <property type="evidence" value="ECO:0007669"/>
    <property type="project" value="TreeGrafter"/>
</dbReference>
<dbReference type="AlphaFoldDB" id="A0AAW0Y843"/>
<dbReference type="Pfam" id="PF05060">
    <property type="entry name" value="MGAT2"/>
    <property type="match status" value="1"/>
</dbReference>
<comment type="pathway">
    <text evidence="3">Protein modification; protein glycosylation.</text>
</comment>
<comment type="cofactor">
    <cofactor evidence="1 24">
        <name>Mn(2+)</name>
        <dbReference type="ChEBI" id="CHEBI:29035"/>
    </cofactor>
</comment>
<evidence type="ECO:0000256" key="14">
    <source>
        <dbReference type="ARBA" id="ARBA00023136"/>
    </source>
</evidence>
<keyword evidence="15 25" id="KW-1015">Disulfide bond</keyword>
<feature type="binding site" evidence="23">
    <location>
        <begin position="469"/>
        <end position="473"/>
    </location>
    <ligand>
        <name>substrate</name>
    </ligand>
</feature>
<evidence type="ECO:0000256" key="16">
    <source>
        <dbReference type="ARBA" id="ARBA00023180"/>
    </source>
</evidence>
<feature type="non-terminal residue" evidence="27">
    <location>
        <position position="602"/>
    </location>
</feature>
<gene>
    <name evidence="27" type="ORF">OTU49_016444</name>
</gene>
<dbReference type="PANTHER" id="PTHR12871:SF0">
    <property type="entry name" value="ALPHA-1,6-MANNOSYL-GLYCOPROTEIN 2-BETA-N-ACETYLGLUCOSAMINYLTRANSFERASE"/>
    <property type="match status" value="1"/>
</dbReference>